<evidence type="ECO:0000313" key="2">
    <source>
        <dbReference type="EMBL" id="MBG6136487.1"/>
    </source>
</evidence>
<keyword evidence="1" id="KW-0472">Membrane</keyword>
<proteinExistence type="predicted"/>
<protein>
    <submittedName>
        <fullName evidence="2">Energy-converting hydrogenase Eha subunit A</fullName>
    </submittedName>
</protein>
<gene>
    <name evidence="2" type="ORF">IW245_002681</name>
</gene>
<reference evidence="2" key="1">
    <citation type="submission" date="2020-11" db="EMBL/GenBank/DDBJ databases">
        <title>Sequencing the genomes of 1000 actinobacteria strains.</title>
        <authorList>
            <person name="Klenk H.-P."/>
        </authorList>
    </citation>
    <scope>NUCLEOTIDE SEQUENCE</scope>
    <source>
        <strain evidence="2">DSM 45356</strain>
    </source>
</reference>
<dbReference type="EMBL" id="JADOUF010000001">
    <property type="protein sequence ID" value="MBG6136487.1"/>
    <property type="molecule type" value="Genomic_DNA"/>
</dbReference>
<feature type="transmembrane region" description="Helical" evidence="1">
    <location>
        <begin position="41"/>
        <end position="62"/>
    </location>
</feature>
<name>A0A8J7KWF2_9ACTN</name>
<keyword evidence="3" id="KW-1185">Reference proteome</keyword>
<organism evidence="2 3">
    <name type="scientific">Longispora fulva</name>
    <dbReference type="NCBI Taxonomy" id="619741"/>
    <lineage>
        <taxon>Bacteria</taxon>
        <taxon>Bacillati</taxon>
        <taxon>Actinomycetota</taxon>
        <taxon>Actinomycetes</taxon>
        <taxon>Micromonosporales</taxon>
        <taxon>Micromonosporaceae</taxon>
        <taxon>Longispora</taxon>
    </lineage>
</organism>
<comment type="caution">
    <text evidence="2">The sequence shown here is derived from an EMBL/GenBank/DDBJ whole genome shotgun (WGS) entry which is preliminary data.</text>
</comment>
<keyword evidence="1" id="KW-1133">Transmembrane helix</keyword>
<dbReference type="Proteomes" id="UP000622552">
    <property type="component" value="Unassembled WGS sequence"/>
</dbReference>
<accession>A0A8J7KWF2</accession>
<feature type="transmembrane region" description="Helical" evidence="1">
    <location>
        <begin position="6"/>
        <end position="29"/>
    </location>
</feature>
<sequence>MQVSDVVSILAAVLVPVVTAAVGALGIVVRDRSQAGRRARAVFYLDLAVMALLLISVLAVALTGESRVPGRTLGYIITMEVADGMVLGFLALGLRLWATSIDRARTPHCGGTS</sequence>
<dbReference type="RefSeq" id="WP_197003455.1">
    <property type="nucleotide sequence ID" value="NZ_BONS01000015.1"/>
</dbReference>
<feature type="transmembrane region" description="Helical" evidence="1">
    <location>
        <begin position="74"/>
        <end position="98"/>
    </location>
</feature>
<dbReference type="AlphaFoldDB" id="A0A8J7KWF2"/>
<evidence type="ECO:0000313" key="3">
    <source>
        <dbReference type="Proteomes" id="UP000622552"/>
    </source>
</evidence>
<evidence type="ECO:0000256" key="1">
    <source>
        <dbReference type="SAM" id="Phobius"/>
    </source>
</evidence>
<keyword evidence="1" id="KW-0812">Transmembrane</keyword>